<organism evidence="2 3">
    <name type="scientific">Acidiphilium acidophilum</name>
    <name type="common">Thiobacillus acidophilus</name>
    <dbReference type="NCBI Taxonomy" id="76588"/>
    <lineage>
        <taxon>Bacteria</taxon>
        <taxon>Pseudomonadati</taxon>
        <taxon>Pseudomonadota</taxon>
        <taxon>Alphaproteobacteria</taxon>
        <taxon>Acetobacterales</taxon>
        <taxon>Acidocellaceae</taxon>
        <taxon>Acidiphilium</taxon>
    </lineage>
</organism>
<reference evidence="2 3" key="1">
    <citation type="submission" date="2023-11" db="EMBL/GenBank/DDBJ databases">
        <title>MicrobeMod: A computational toolkit for identifying prokaryotic methylation and restriction-modification with nanopore sequencing.</title>
        <authorList>
            <person name="Crits-Christoph A."/>
            <person name="Kang S.C."/>
            <person name="Lee H."/>
            <person name="Ostrov N."/>
        </authorList>
    </citation>
    <scope>NUCLEOTIDE SEQUENCE [LARGE SCALE GENOMIC DNA]</scope>
    <source>
        <strain evidence="2 3">DSMZ 700</strain>
    </source>
</reference>
<comment type="caution">
    <text evidence="2">The sequence shown here is derived from an EMBL/GenBank/DDBJ whole genome shotgun (WGS) entry which is preliminary data.</text>
</comment>
<dbReference type="Proteomes" id="UP001279553">
    <property type="component" value="Unassembled WGS sequence"/>
</dbReference>
<dbReference type="EMBL" id="JAWXYB010000018">
    <property type="protein sequence ID" value="MDX5930976.1"/>
    <property type="molecule type" value="Genomic_DNA"/>
</dbReference>
<evidence type="ECO:0000256" key="1">
    <source>
        <dbReference type="SAM" id="MobiDB-lite"/>
    </source>
</evidence>
<gene>
    <name evidence="2" type="ORF">SIL87_09395</name>
</gene>
<dbReference type="RefSeq" id="WP_319613899.1">
    <property type="nucleotide sequence ID" value="NZ_JAWXYB010000018.1"/>
</dbReference>
<keyword evidence="3" id="KW-1185">Reference proteome</keyword>
<sequence>MVPATAMAARMPSSREIARKLRVSPARAGRPARDSAGGDENREEEGFFFVKKKQKTFFIWGMGAFDGTDPEEKSFFVSFCSQKEVLAYLYQAPDHPAPSLDPNTPERGKPFGGRRPA</sequence>
<evidence type="ECO:0000313" key="2">
    <source>
        <dbReference type="EMBL" id="MDX5930976.1"/>
    </source>
</evidence>
<accession>A0AAW9DQR1</accession>
<proteinExistence type="predicted"/>
<feature type="region of interest" description="Disordered" evidence="1">
    <location>
        <begin position="1"/>
        <end position="44"/>
    </location>
</feature>
<name>A0AAW9DQR1_ACIAO</name>
<evidence type="ECO:0000313" key="3">
    <source>
        <dbReference type="Proteomes" id="UP001279553"/>
    </source>
</evidence>
<protein>
    <submittedName>
        <fullName evidence="2">Uncharacterized protein</fullName>
    </submittedName>
</protein>
<dbReference type="AlphaFoldDB" id="A0AAW9DQR1"/>
<feature type="region of interest" description="Disordered" evidence="1">
    <location>
        <begin position="94"/>
        <end position="117"/>
    </location>
</feature>